<accession>A0A916U242</accession>
<keyword evidence="1" id="KW-0812">Transmembrane</keyword>
<dbReference type="InterPro" id="IPR012551">
    <property type="entry name" value="DUF1707_SHOCT-like"/>
</dbReference>
<protein>
    <recommendedName>
        <fullName evidence="2">DUF1707 domain-containing protein</fullName>
    </recommendedName>
</protein>
<dbReference type="AlphaFoldDB" id="A0A916U242"/>
<dbReference type="EMBL" id="BMJH01000001">
    <property type="protein sequence ID" value="GGC53860.1"/>
    <property type="molecule type" value="Genomic_DNA"/>
</dbReference>
<reference evidence="3" key="1">
    <citation type="journal article" date="2014" name="Int. J. Syst. Evol. Microbiol.">
        <title>Complete genome sequence of Corynebacterium casei LMG S-19264T (=DSM 44701T), isolated from a smear-ripened cheese.</title>
        <authorList>
            <consortium name="US DOE Joint Genome Institute (JGI-PGF)"/>
            <person name="Walter F."/>
            <person name="Albersmeier A."/>
            <person name="Kalinowski J."/>
            <person name="Ruckert C."/>
        </authorList>
    </citation>
    <scope>NUCLEOTIDE SEQUENCE</scope>
    <source>
        <strain evidence="3">CGMCC 1.15478</strain>
    </source>
</reference>
<reference evidence="3" key="2">
    <citation type="submission" date="2020-09" db="EMBL/GenBank/DDBJ databases">
        <authorList>
            <person name="Sun Q."/>
            <person name="Zhou Y."/>
        </authorList>
    </citation>
    <scope>NUCLEOTIDE SEQUENCE</scope>
    <source>
        <strain evidence="3">CGMCC 1.15478</strain>
    </source>
</reference>
<feature type="transmembrane region" description="Helical" evidence="1">
    <location>
        <begin position="113"/>
        <end position="133"/>
    </location>
</feature>
<keyword evidence="4" id="KW-1185">Reference proteome</keyword>
<evidence type="ECO:0000259" key="2">
    <source>
        <dbReference type="Pfam" id="PF08044"/>
    </source>
</evidence>
<evidence type="ECO:0000313" key="3">
    <source>
        <dbReference type="EMBL" id="GGC53860.1"/>
    </source>
</evidence>
<evidence type="ECO:0000313" key="4">
    <source>
        <dbReference type="Proteomes" id="UP000641514"/>
    </source>
</evidence>
<feature type="domain" description="DUF1707" evidence="2">
    <location>
        <begin position="8"/>
        <end position="59"/>
    </location>
</feature>
<feature type="transmembrane region" description="Helical" evidence="1">
    <location>
        <begin position="87"/>
        <end position="107"/>
    </location>
</feature>
<organism evidence="3 4">
    <name type="scientific">Hoyosella rhizosphaerae</name>
    <dbReference type="NCBI Taxonomy" id="1755582"/>
    <lineage>
        <taxon>Bacteria</taxon>
        <taxon>Bacillati</taxon>
        <taxon>Actinomycetota</taxon>
        <taxon>Actinomycetes</taxon>
        <taxon>Mycobacteriales</taxon>
        <taxon>Hoyosellaceae</taxon>
        <taxon>Hoyosella</taxon>
    </lineage>
</organism>
<comment type="caution">
    <text evidence="3">The sequence shown here is derived from an EMBL/GenBank/DDBJ whole genome shotgun (WGS) entry which is preliminary data.</text>
</comment>
<proteinExistence type="predicted"/>
<dbReference type="Pfam" id="PF08044">
    <property type="entry name" value="DUF1707"/>
    <property type="match status" value="1"/>
</dbReference>
<dbReference type="RefSeq" id="WP_188669956.1">
    <property type="nucleotide sequence ID" value="NZ_BMJH01000001.1"/>
</dbReference>
<dbReference type="Proteomes" id="UP000641514">
    <property type="component" value="Unassembled WGS sequence"/>
</dbReference>
<keyword evidence="1" id="KW-0472">Membrane</keyword>
<name>A0A916U242_9ACTN</name>
<evidence type="ECO:0000256" key="1">
    <source>
        <dbReference type="SAM" id="Phobius"/>
    </source>
</evidence>
<gene>
    <name evidence="3" type="ORF">GCM10011410_02780</name>
</gene>
<sequence>MDITPSPRASTADREHVLALLGKHMNDGRIDIAEYDERTAHVYAAQAVDEVNRVLADLPPLDAHQHQPKITPPPRRRTTPLWLRAELQTWISVGAFCIALWLAISLASGGLTYPWPVWVIGPWGAVLAVRMLTGFESRCSKSRHWEHAHKIAADHRARVSNRHH</sequence>
<keyword evidence="1" id="KW-1133">Transmembrane helix</keyword>